<dbReference type="AlphaFoldDB" id="A0A0A1UZL7"/>
<evidence type="ECO:0000256" key="5">
    <source>
        <dbReference type="ARBA" id="ARBA00022955"/>
    </source>
</evidence>
<dbReference type="InterPro" id="IPR033118">
    <property type="entry name" value="EXPERA"/>
</dbReference>
<evidence type="ECO:0000256" key="10">
    <source>
        <dbReference type="ARBA" id="ARBA00023166"/>
    </source>
</evidence>
<dbReference type="Proteomes" id="UP000030151">
    <property type="component" value="Unassembled WGS sequence"/>
</dbReference>
<feature type="transmembrane region" description="Helical" evidence="13">
    <location>
        <begin position="360"/>
        <end position="380"/>
    </location>
</feature>
<evidence type="ECO:0000256" key="8">
    <source>
        <dbReference type="ARBA" id="ARBA00023098"/>
    </source>
</evidence>
<dbReference type="eggNOG" id="KOG4826">
    <property type="taxonomic scope" value="Eukaryota"/>
</dbReference>
<keyword evidence="9 13" id="KW-0472">Membrane</keyword>
<comment type="subcellular location">
    <subcellularLocation>
        <location evidence="1">Membrane</location>
        <topology evidence="1">Multi-pass membrane protein</topology>
    </subcellularLocation>
</comment>
<sequence length="403" mass="45709">MALQCWTGIFNKTLVVGVDSSSDTRGEKVFADALLGVCDRICLLINNVKRDSLVPQYGVLIRLILALFCQITLTPSRFGSKSLVQQKWIYHVLCSTKHSCNLIDPPSFSGEPHQQLPTHHITCYDIDHFASFPPLLLLTVVPNSIVFALRVHPNHIMDATAPSHPYYPRTASIPTYVANESSVLRLLMTFGLMVGVVIGLAYWQTIQSPLRLRPIDRFAVMWFALCWYFPSRDAVSVDSYMLDLKVGRNEAVMEEKGSLSFIPELQTVFGQLWKEYTLSDSRYLTSDVFTVCVETITALAWGPLSWLTYFAILTNSPYRHINQVIVCTAHLYGVALYYGTNLGDFRTTGVSYSRPEAQYYWVYYICLNAPWAVVPFVFLYDSYKQTARAFRALQAPEAERKAQ</sequence>
<proteinExistence type="inferred from homology"/>
<evidence type="ECO:0000256" key="11">
    <source>
        <dbReference type="ARBA" id="ARBA00023221"/>
    </source>
</evidence>
<evidence type="ECO:0000256" key="1">
    <source>
        <dbReference type="ARBA" id="ARBA00004141"/>
    </source>
</evidence>
<evidence type="ECO:0000256" key="9">
    <source>
        <dbReference type="ARBA" id="ARBA00023136"/>
    </source>
</evidence>
<keyword evidence="10" id="KW-1207">Sterol metabolism</keyword>
<evidence type="ECO:0000256" key="7">
    <source>
        <dbReference type="ARBA" id="ARBA00023011"/>
    </source>
</evidence>
<dbReference type="EMBL" id="JELW01000003">
    <property type="protein sequence ID" value="EXV03364.1"/>
    <property type="molecule type" value="Genomic_DNA"/>
</dbReference>
<dbReference type="GO" id="GO:0016020">
    <property type="term" value="C:membrane"/>
    <property type="evidence" value="ECO:0007669"/>
    <property type="project" value="UniProtKB-SubCell"/>
</dbReference>
<feature type="transmembrane region" description="Helical" evidence="13">
    <location>
        <begin position="288"/>
        <end position="312"/>
    </location>
</feature>
<dbReference type="HOGENOM" id="CLU_683494_0_0_1"/>
<protein>
    <submittedName>
        <fullName evidence="15">Emopamil binding protein</fullName>
    </submittedName>
</protein>
<dbReference type="Pfam" id="PF05241">
    <property type="entry name" value="EBP"/>
    <property type="match status" value="1"/>
</dbReference>
<keyword evidence="5" id="KW-0752">Steroid biosynthesis</keyword>
<evidence type="ECO:0000256" key="4">
    <source>
        <dbReference type="ARBA" id="ARBA00022692"/>
    </source>
</evidence>
<keyword evidence="8" id="KW-0443">Lipid metabolism</keyword>
<keyword evidence="4 13" id="KW-0812">Transmembrane</keyword>
<dbReference type="InterPro" id="IPR007905">
    <property type="entry name" value="EBP"/>
</dbReference>
<evidence type="ECO:0000313" key="16">
    <source>
        <dbReference type="Proteomes" id="UP000030151"/>
    </source>
</evidence>
<comment type="caution">
    <text evidence="15">The sequence shown here is derived from an EMBL/GenBank/DDBJ whole genome shotgun (WGS) entry which is preliminary data.</text>
</comment>
<keyword evidence="11" id="KW-0753">Steroid metabolism</keyword>
<dbReference type="GO" id="GO:0016126">
    <property type="term" value="P:sterol biosynthetic process"/>
    <property type="evidence" value="ECO:0007669"/>
    <property type="project" value="UniProtKB-KW"/>
</dbReference>
<keyword evidence="3" id="KW-0444">Lipid biosynthesis</keyword>
<comment type="similarity">
    <text evidence="2">Belongs to the EBP family.</text>
</comment>
<gene>
    <name evidence="15" type="ORF">X797_003164</name>
</gene>
<keyword evidence="12" id="KW-0413">Isomerase</keyword>
<evidence type="ECO:0000256" key="3">
    <source>
        <dbReference type="ARBA" id="ARBA00022516"/>
    </source>
</evidence>
<reference evidence="15 16" key="1">
    <citation type="submission" date="2014-02" db="EMBL/GenBank/DDBJ databases">
        <title>The genome sequence of the entomopathogenic fungus Metarhizium robertsii ARSEF 2575.</title>
        <authorList>
            <person name="Giuliano Garisto Donzelli B."/>
            <person name="Roe B.A."/>
            <person name="Macmil S.L."/>
            <person name="Krasnoff S.B."/>
            <person name="Gibson D.M."/>
        </authorList>
    </citation>
    <scope>NUCLEOTIDE SEQUENCE [LARGE SCALE GENOMIC DNA]</scope>
    <source>
        <strain evidence="15 16">ARSEF 2575</strain>
    </source>
</reference>
<dbReference type="OrthoDB" id="58557at2759"/>
<dbReference type="GO" id="GO:0004769">
    <property type="term" value="F:steroid Delta-isomerase activity"/>
    <property type="evidence" value="ECO:0007669"/>
    <property type="project" value="TreeGrafter"/>
</dbReference>
<dbReference type="GO" id="GO:0005783">
    <property type="term" value="C:endoplasmic reticulum"/>
    <property type="evidence" value="ECO:0007669"/>
    <property type="project" value="TreeGrafter"/>
</dbReference>
<dbReference type="PANTHER" id="PTHR14207">
    <property type="entry name" value="STEROL ISOMERASE"/>
    <property type="match status" value="1"/>
</dbReference>
<evidence type="ECO:0000256" key="2">
    <source>
        <dbReference type="ARBA" id="ARBA00008337"/>
    </source>
</evidence>
<dbReference type="GO" id="GO:0000247">
    <property type="term" value="F:C-8 sterol isomerase activity"/>
    <property type="evidence" value="ECO:0007669"/>
    <property type="project" value="TreeGrafter"/>
</dbReference>
<dbReference type="GO" id="GO:0047750">
    <property type="term" value="F:cholestenol delta-isomerase activity"/>
    <property type="evidence" value="ECO:0007669"/>
    <property type="project" value="InterPro"/>
</dbReference>
<accession>A0A0A1UZL7</accession>
<keyword evidence="6 13" id="KW-1133">Transmembrane helix</keyword>
<evidence type="ECO:0000256" key="6">
    <source>
        <dbReference type="ARBA" id="ARBA00022989"/>
    </source>
</evidence>
<dbReference type="PANTHER" id="PTHR14207:SF0">
    <property type="entry name" value="3-BETA-HYDROXYSTEROID-DELTA(8),DELTA(7)-ISOMERASE"/>
    <property type="match status" value="1"/>
</dbReference>
<feature type="transmembrane region" description="Helical" evidence="13">
    <location>
        <begin position="183"/>
        <end position="203"/>
    </location>
</feature>
<organism evidence="15 16">
    <name type="scientific">Metarhizium robertsii</name>
    <dbReference type="NCBI Taxonomy" id="568076"/>
    <lineage>
        <taxon>Eukaryota</taxon>
        <taxon>Fungi</taxon>
        <taxon>Dikarya</taxon>
        <taxon>Ascomycota</taxon>
        <taxon>Pezizomycotina</taxon>
        <taxon>Sordariomycetes</taxon>
        <taxon>Hypocreomycetidae</taxon>
        <taxon>Hypocreales</taxon>
        <taxon>Clavicipitaceae</taxon>
        <taxon>Metarhizium</taxon>
    </lineage>
</organism>
<feature type="domain" description="EXPERA" evidence="14">
    <location>
        <begin position="269"/>
        <end position="382"/>
    </location>
</feature>
<evidence type="ECO:0000256" key="13">
    <source>
        <dbReference type="SAM" id="Phobius"/>
    </source>
</evidence>
<name>A0A0A1UZL7_9HYPO</name>
<evidence type="ECO:0000313" key="15">
    <source>
        <dbReference type="EMBL" id="EXV03364.1"/>
    </source>
</evidence>
<evidence type="ECO:0000256" key="12">
    <source>
        <dbReference type="ARBA" id="ARBA00023235"/>
    </source>
</evidence>
<evidence type="ECO:0000259" key="14">
    <source>
        <dbReference type="Pfam" id="PF05241"/>
    </source>
</evidence>
<feature type="transmembrane region" description="Helical" evidence="13">
    <location>
        <begin position="324"/>
        <end position="340"/>
    </location>
</feature>
<keyword evidence="7" id="KW-0756">Sterol biosynthesis</keyword>